<protein>
    <submittedName>
        <fullName evidence="2">Uncharacterized protein</fullName>
    </submittedName>
</protein>
<name>A0ABP6UPZ5_9FLAO</name>
<evidence type="ECO:0000313" key="2">
    <source>
        <dbReference type="EMBL" id="GAA3512607.1"/>
    </source>
</evidence>
<gene>
    <name evidence="2" type="ORF">GCM10022393_28000</name>
</gene>
<evidence type="ECO:0000313" key="3">
    <source>
        <dbReference type="Proteomes" id="UP001500459"/>
    </source>
</evidence>
<keyword evidence="3" id="KW-1185">Reference proteome</keyword>
<keyword evidence="1" id="KW-1133">Transmembrane helix</keyword>
<keyword evidence="1" id="KW-0472">Membrane</keyword>
<sequence>MYILGQWGFIRGVYKILDKERPAIVQGVYQGTMQQFFKNDLEKDKFIRLIQTFASETKSDSEVFLYGFEAQMAQYDTGSSFLNTTKNKLSKYLIENYGQDVYKAAIYGMLASAGKGHIDISEALPYEQYSAGMDFLLTVGHQDLEKIILEKLDIWCHHFLSTQYHGLIKSLLIFLILLMIVPLIEFFIYKKWFEPQFIRKRESLLDKDAIQSSKIRSVFKE</sequence>
<dbReference type="EMBL" id="BAABCW010000011">
    <property type="protein sequence ID" value="GAA3512607.1"/>
    <property type="molecule type" value="Genomic_DNA"/>
</dbReference>
<keyword evidence="1" id="KW-0812">Transmembrane</keyword>
<proteinExistence type="predicted"/>
<feature type="transmembrane region" description="Helical" evidence="1">
    <location>
        <begin position="171"/>
        <end position="189"/>
    </location>
</feature>
<accession>A0ABP6UPZ5</accession>
<dbReference type="Proteomes" id="UP001500459">
    <property type="component" value="Unassembled WGS sequence"/>
</dbReference>
<comment type="caution">
    <text evidence="2">The sequence shown here is derived from an EMBL/GenBank/DDBJ whole genome shotgun (WGS) entry which is preliminary data.</text>
</comment>
<evidence type="ECO:0000256" key="1">
    <source>
        <dbReference type="SAM" id="Phobius"/>
    </source>
</evidence>
<organism evidence="2 3">
    <name type="scientific">Aquimarina addita</name>
    <dbReference type="NCBI Taxonomy" id="870485"/>
    <lineage>
        <taxon>Bacteria</taxon>
        <taxon>Pseudomonadati</taxon>
        <taxon>Bacteroidota</taxon>
        <taxon>Flavobacteriia</taxon>
        <taxon>Flavobacteriales</taxon>
        <taxon>Flavobacteriaceae</taxon>
        <taxon>Aquimarina</taxon>
    </lineage>
</organism>
<reference evidence="3" key="1">
    <citation type="journal article" date="2019" name="Int. J. Syst. Evol. Microbiol.">
        <title>The Global Catalogue of Microorganisms (GCM) 10K type strain sequencing project: providing services to taxonomists for standard genome sequencing and annotation.</title>
        <authorList>
            <consortium name="The Broad Institute Genomics Platform"/>
            <consortium name="The Broad Institute Genome Sequencing Center for Infectious Disease"/>
            <person name="Wu L."/>
            <person name="Ma J."/>
        </authorList>
    </citation>
    <scope>NUCLEOTIDE SEQUENCE [LARGE SCALE GENOMIC DNA]</scope>
    <source>
        <strain evidence="3">JCM 17106</strain>
    </source>
</reference>